<sequence length="49" mass="5367">MLKRSQLLDKPAKEIFGGSGVGFREETYEKVNSGSSHGYGGLQFLGRFS</sequence>
<evidence type="ECO:0000313" key="1">
    <source>
        <dbReference type="EMBL" id="KAK9126229.1"/>
    </source>
</evidence>
<accession>A0AAP0J2I4</accession>
<dbReference type="AlphaFoldDB" id="A0AAP0J2I4"/>
<comment type="caution">
    <text evidence="1">The sequence shown here is derived from an EMBL/GenBank/DDBJ whole genome shotgun (WGS) entry which is preliminary data.</text>
</comment>
<gene>
    <name evidence="1" type="ORF">Scep_015075</name>
</gene>
<name>A0AAP0J2I4_9MAGN</name>
<organism evidence="1 2">
    <name type="scientific">Stephania cephalantha</name>
    <dbReference type="NCBI Taxonomy" id="152367"/>
    <lineage>
        <taxon>Eukaryota</taxon>
        <taxon>Viridiplantae</taxon>
        <taxon>Streptophyta</taxon>
        <taxon>Embryophyta</taxon>
        <taxon>Tracheophyta</taxon>
        <taxon>Spermatophyta</taxon>
        <taxon>Magnoliopsida</taxon>
        <taxon>Ranunculales</taxon>
        <taxon>Menispermaceae</taxon>
        <taxon>Menispermoideae</taxon>
        <taxon>Cissampelideae</taxon>
        <taxon>Stephania</taxon>
    </lineage>
</organism>
<dbReference type="Proteomes" id="UP001419268">
    <property type="component" value="Unassembled WGS sequence"/>
</dbReference>
<dbReference type="EMBL" id="JBBNAG010000006">
    <property type="protein sequence ID" value="KAK9126229.1"/>
    <property type="molecule type" value="Genomic_DNA"/>
</dbReference>
<proteinExistence type="predicted"/>
<evidence type="ECO:0000313" key="2">
    <source>
        <dbReference type="Proteomes" id="UP001419268"/>
    </source>
</evidence>
<protein>
    <submittedName>
        <fullName evidence="1">Uncharacterized protein</fullName>
    </submittedName>
</protein>
<keyword evidence="2" id="KW-1185">Reference proteome</keyword>
<reference evidence="1 2" key="1">
    <citation type="submission" date="2024-01" db="EMBL/GenBank/DDBJ databases">
        <title>Genome assemblies of Stephania.</title>
        <authorList>
            <person name="Yang L."/>
        </authorList>
    </citation>
    <scope>NUCLEOTIDE SEQUENCE [LARGE SCALE GENOMIC DNA]</scope>
    <source>
        <strain evidence="1">JXDWG</strain>
        <tissue evidence="1">Leaf</tissue>
    </source>
</reference>